<keyword evidence="2" id="KW-1133">Transmembrane helix</keyword>
<name>A0A6I6E911_9MICO</name>
<dbReference type="Proteomes" id="UP000422989">
    <property type="component" value="Chromosome"/>
</dbReference>
<evidence type="ECO:0000313" key="4">
    <source>
        <dbReference type="Proteomes" id="UP000422989"/>
    </source>
</evidence>
<reference evidence="3 4" key="1">
    <citation type="submission" date="2018-09" db="EMBL/GenBank/DDBJ databases">
        <title>Whole genome sequencing of Microbacterium oryzae strain MB-10T.</title>
        <authorList>
            <person name="Das S.K."/>
        </authorList>
    </citation>
    <scope>NUCLEOTIDE SEQUENCE [LARGE SCALE GENOMIC DNA]</scope>
    <source>
        <strain evidence="3 4">MB-10</strain>
    </source>
</reference>
<evidence type="ECO:0000313" key="3">
    <source>
        <dbReference type="EMBL" id="QGU28091.1"/>
    </source>
</evidence>
<evidence type="ECO:0000256" key="1">
    <source>
        <dbReference type="SAM" id="MobiDB-lite"/>
    </source>
</evidence>
<dbReference type="RefSeq" id="WP_156242597.1">
    <property type="nucleotide sequence ID" value="NZ_BAAAZL010000004.1"/>
</dbReference>
<dbReference type="EMBL" id="CP032550">
    <property type="protein sequence ID" value="QGU28091.1"/>
    <property type="molecule type" value="Genomic_DNA"/>
</dbReference>
<dbReference type="OrthoDB" id="5064716at2"/>
<keyword evidence="4" id="KW-1185">Reference proteome</keyword>
<evidence type="ECO:0000256" key="2">
    <source>
        <dbReference type="SAM" id="Phobius"/>
    </source>
</evidence>
<feature type="transmembrane region" description="Helical" evidence="2">
    <location>
        <begin position="26"/>
        <end position="48"/>
    </location>
</feature>
<feature type="region of interest" description="Disordered" evidence="1">
    <location>
        <begin position="1"/>
        <end position="22"/>
    </location>
</feature>
<organism evidence="3 4">
    <name type="scientific">Microbacterium oryzae</name>
    <dbReference type="NCBI Taxonomy" id="743009"/>
    <lineage>
        <taxon>Bacteria</taxon>
        <taxon>Bacillati</taxon>
        <taxon>Actinomycetota</taxon>
        <taxon>Actinomycetes</taxon>
        <taxon>Micrococcales</taxon>
        <taxon>Microbacteriaceae</taxon>
        <taxon>Microbacterium</taxon>
    </lineage>
</organism>
<sequence>MTDPLQLGPEHDSPRRAKRTAKKRRGAWTAVLTIFGVLLLVGGVAIGASTLLAPQAVEHAYGTVKVSVAEKVQEVQEEVFEELPSVKKGASGGKTELDWCDGTFTEMLSYEREGVPPVWAAHNNCGGDVILPWEKGQRLRIEGSDQVYEIVDIRYTSKIWSSTADLVGLKGEFALQSCFYGEDRMKFIGLEPVE</sequence>
<dbReference type="AlphaFoldDB" id="A0A6I6E911"/>
<keyword evidence="2" id="KW-0472">Membrane</keyword>
<dbReference type="KEGG" id="moj:D7D94_10695"/>
<accession>A0A6I6E911</accession>
<proteinExistence type="predicted"/>
<keyword evidence="2" id="KW-0812">Transmembrane</keyword>
<gene>
    <name evidence="3" type="ORF">D7D94_10695</name>
</gene>
<protein>
    <submittedName>
        <fullName evidence="3">Uncharacterized protein</fullName>
    </submittedName>
</protein>